<name>A0A8C6GNW2_MUSSI</name>
<keyword evidence="2" id="KW-1185">Reference proteome</keyword>
<evidence type="ECO:0000313" key="2">
    <source>
        <dbReference type="Proteomes" id="UP000694415"/>
    </source>
</evidence>
<reference evidence="1" key="2">
    <citation type="submission" date="2025-09" db="UniProtKB">
        <authorList>
            <consortium name="Ensembl"/>
        </authorList>
    </citation>
    <scope>IDENTIFICATION</scope>
</reference>
<dbReference type="Ensembl" id="ENSMSIT00000011794.1">
    <property type="protein sequence ID" value="ENSMSIP00000009268.1"/>
    <property type="gene ID" value="ENSMSIG00000008198.1"/>
</dbReference>
<sequence>MYCCVAHFNFSTLVFSSGIRFSLPYSPRYTKVVTSLLALTYLFSQCVSPRCTLWKCKGSRSCAIFPHVVIQVYCLGPKHESVYADKICNPARTSLCSYSTFTIS</sequence>
<evidence type="ECO:0000313" key="1">
    <source>
        <dbReference type="Ensembl" id="ENSMSIP00000009268.1"/>
    </source>
</evidence>
<organism evidence="1 2">
    <name type="scientific">Mus spicilegus</name>
    <name type="common">Mound-building mouse</name>
    <dbReference type="NCBI Taxonomy" id="10103"/>
    <lineage>
        <taxon>Eukaryota</taxon>
        <taxon>Metazoa</taxon>
        <taxon>Chordata</taxon>
        <taxon>Craniata</taxon>
        <taxon>Vertebrata</taxon>
        <taxon>Euteleostomi</taxon>
        <taxon>Mammalia</taxon>
        <taxon>Eutheria</taxon>
        <taxon>Euarchontoglires</taxon>
        <taxon>Glires</taxon>
        <taxon>Rodentia</taxon>
        <taxon>Myomorpha</taxon>
        <taxon>Muroidea</taxon>
        <taxon>Muridae</taxon>
        <taxon>Murinae</taxon>
        <taxon>Mus</taxon>
        <taxon>Mus</taxon>
    </lineage>
</organism>
<dbReference type="Proteomes" id="UP000694415">
    <property type="component" value="Unplaced"/>
</dbReference>
<dbReference type="AlphaFoldDB" id="A0A8C6GNW2"/>
<accession>A0A8C6GNW2</accession>
<protein>
    <submittedName>
        <fullName evidence="1">Uncharacterized protein</fullName>
    </submittedName>
</protein>
<reference evidence="1" key="1">
    <citation type="submission" date="2025-08" db="UniProtKB">
        <authorList>
            <consortium name="Ensembl"/>
        </authorList>
    </citation>
    <scope>IDENTIFICATION</scope>
</reference>
<proteinExistence type="predicted"/>